<evidence type="ECO:0000313" key="1">
    <source>
        <dbReference type="EMBL" id="SOC35902.1"/>
    </source>
</evidence>
<dbReference type="Proteomes" id="UP000219167">
    <property type="component" value="Unassembled WGS sequence"/>
</dbReference>
<reference evidence="1 2" key="1">
    <citation type="submission" date="2017-08" db="EMBL/GenBank/DDBJ databases">
        <authorList>
            <person name="de Groot N.N."/>
        </authorList>
    </citation>
    <scope>NUCLEOTIDE SEQUENCE [LARGE SCALE GENOMIC DNA]</scope>
    <source>
        <strain evidence="1 2">JC85</strain>
    </source>
</reference>
<dbReference type="PIRSF" id="PIRSF033909">
    <property type="entry name" value="UCP033909"/>
    <property type="match status" value="1"/>
</dbReference>
<gene>
    <name evidence="1" type="ORF">SAMN05892877_102218</name>
</gene>
<keyword evidence="2" id="KW-1185">Reference proteome</keyword>
<dbReference type="Gene3D" id="3.40.50.1820">
    <property type="entry name" value="alpha/beta hydrolase"/>
    <property type="match status" value="1"/>
</dbReference>
<dbReference type="OrthoDB" id="9797755at2"/>
<protein>
    <submittedName>
        <fullName evidence="1">Esterase/lipase superfamily enzyme</fullName>
    </submittedName>
</protein>
<accession>A0A285U249</accession>
<dbReference type="SUPFAM" id="SSF53474">
    <property type="entry name" value="alpha/beta-Hydrolases"/>
    <property type="match status" value="1"/>
</dbReference>
<name>A0A285U249_9HYPH</name>
<evidence type="ECO:0000313" key="2">
    <source>
        <dbReference type="Proteomes" id="UP000219167"/>
    </source>
</evidence>
<dbReference type="InterPro" id="IPR014586">
    <property type="entry name" value="UCP033909"/>
</dbReference>
<dbReference type="Pfam" id="PF05990">
    <property type="entry name" value="DUF900"/>
    <property type="match status" value="1"/>
</dbReference>
<dbReference type="PANTHER" id="PTHR36513">
    <property type="entry name" value="ABC TRANSMEMBRANE TYPE-1 DOMAIN-CONTAINING PROTEIN"/>
    <property type="match status" value="1"/>
</dbReference>
<organism evidence="1 2">
    <name type="scientific">Rhizobium subbaraonis</name>
    <dbReference type="NCBI Taxonomy" id="908946"/>
    <lineage>
        <taxon>Bacteria</taxon>
        <taxon>Pseudomonadati</taxon>
        <taxon>Pseudomonadota</taxon>
        <taxon>Alphaproteobacteria</taxon>
        <taxon>Hyphomicrobiales</taxon>
        <taxon>Rhizobiaceae</taxon>
        <taxon>Rhizobium/Agrobacterium group</taxon>
        <taxon>Rhizobium</taxon>
    </lineage>
</organism>
<dbReference type="InterPro" id="IPR029058">
    <property type="entry name" value="AB_hydrolase_fold"/>
</dbReference>
<dbReference type="InterPro" id="IPR010297">
    <property type="entry name" value="DUF900_hydrolase"/>
</dbReference>
<proteinExistence type="predicted"/>
<sequence length="370" mass="39499">MLAVLSGCGGRAVTGLQAGVSGEKSAAVVPIFLATNRARSDNPALPYSAERSQMLNFAEFDIGIPGNHMPGRVETSSRVPDPARQFAALDYRPIEDRKRFVAALNAALAKRAPADREIFIFVHGYNNNVAESLFRNAQITHDYGINSVSLHYAWPSGGAIPLYVFDRDSVIVGRRGLAETIEIAAQTNATNVVLVGHSMGAYVVMEALRDLALSGRQRYLQRFGGVVLAAPDIDIDAFQSQADDIGKLPQPFTIIVSRRDRALGFSRRIAGGHPRVGSGADIALLQSRGITVLDVSELEGGTHSVFASSKTLMKLVDNSRLMRATLDDEKASTEPSALAASAAAVEGATSLTLFLPARLIGRIATTTPSQ</sequence>
<dbReference type="PANTHER" id="PTHR36513:SF1">
    <property type="entry name" value="TRANSMEMBRANE PROTEIN"/>
    <property type="match status" value="1"/>
</dbReference>
<dbReference type="RefSeq" id="WP_097136747.1">
    <property type="nucleotide sequence ID" value="NZ_OBQD01000002.1"/>
</dbReference>
<dbReference type="EMBL" id="OBQD01000002">
    <property type="protein sequence ID" value="SOC35902.1"/>
    <property type="molecule type" value="Genomic_DNA"/>
</dbReference>
<dbReference type="AlphaFoldDB" id="A0A285U249"/>